<evidence type="ECO:0000313" key="6">
    <source>
        <dbReference type="EMBL" id="SHK42106.1"/>
    </source>
</evidence>
<reference evidence="6 7" key="1">
    <citation type="submission" date="2016-11" db="EMBL/GenBank/DDBJ databases">
        <authorList>
            <person name="Jaros S."/>
            <person name="Januszkiewicz K."/>
            <person name="Wedrychowicz H."/>
        </authorList>
    </citation>
    <scope>NUCLEOTIDE SEQUENCE [LARGE SCALE GENOMIC DNA]</scope>
    <source>
        <strain evidence="6 7">DSM 14214</strain>
    </source>
</reference>
<comment type="function">
    <text evidence="5">Catalyzes the conversion of GlcNAc-PP-undecaprenol into ManNAc-GlcNAc-PP-undecaprenol, the first committed lipid intermediate in the de novo synthesis of teichoic acid.</text>
</comment>
<dbReference type="OrthoDB" id="9771846at2"/>
<evidence type="ECO:0000313" key="7">
    <source>
        <dbReference type="Proteomes" id="UP000183975"/>
    </source>
</evidence>
<dbReference type="PANTHER" id="PTHR34136:SF1">
    <property type="entry name" value="UDP-N-ACETYL-D-MANNOSAMINURONIC ACID TRANSFERASE"/>
    <property type="match status" value="1"/>
</dbReference>
<comment type="pathway">
    <text evidence="5">Cell wall biogenesis; teichoic acid biosynthesis.</text>
</comment>
<evidence type="ECO:0000256" key="1">
    <source>
        <dbReference type="ARBA" id="ARBA00022676"/>
    </source>
</evidence>
<protein>
    <recommendedName>
        <fullName evidence="5">N-acetylglucosaminyldiphosphoundecaprenol N-acetyl-beta-D-mannosaminyltransferase</fullName>
        <ecNumber evidence="5">2.4.1.187</ecNumber>
    </recommendedName>
    <alternativeName>
        <fullName evidence="5">N-acetylmannosaminyltransferase</fullName>
    </alternativeName>
    <alternativeName>
        <fullName evidence="5">UDP-N-acetylmannosamine transferase</fullName>
    </alternativeName>
    <alternativeName>
        <fullName evidence="5">UDP-N-acetylmannosamine:N-acetylglucosaminyl pyrophosphorylundecaprenol N-acetylmannosaminyltransferase</fullName>
    </alternativeName>
</protein>
<keyword evidence="2 5" id="KW-0808">Transferase</keyword>
<dbReference type="InterPro" id="IPR034714">
    <property type="entry name" value="TagA_TarA"/>
</dbReference>
<comment type="catalytic activity">
    <reaction evidence="5">
        <text>UDP-N-acetyl-alpha-D-mannosamine + N-acetyl-alpha-D-glucosaminyl-di-trans,octa-cis-undecaprenyl diphosphate = N-acetyl-beta-D-mannosaminyl-(1-&gt;4)-N-acetyl-alpha-D-glucosaminyl di-trans,octa-cis-undecaprenyl diphosphate + UDP + H(+)</text>
        <dbReference type="Rhea" id="RHEA:16053"/>
        <dbReference type="ChEBI" id="CHEBI:15378"/>
        <dbReference type="ChEBI" id="CHEBI:58223"/>
        <dbReference type="ChEBI" id="CHEBI:62959"/>
        <dbReference type="ChEBI" id="CHEBI:68623"/>
        <dbReference type="ChEBI" id="CHEBI:132210"/>
        <dbReference type="EC" id="2.4.1.187"/>
    </reaction>
</comment>
<keyword evidence="4 5" id="KW-0961">Cell wall biogenesis/degradation</keyword>
<organism evidence="6 7">
    <name type="scientific">Anaerotignum lactatifermentans DSM 14214</name>
    <dbReference type="NCBI Taxonomy" id="1121323"/>
    <lineage>
        <taxon>Bacteria</taxon>
        <taxon>Bacillati</taxon>
        <taxon>Bacillota</taxon>
        <taxon>Clostridia</taxon>
        <taxon>Lachnospirales</taxon>
        <taxon>Anaerotignaceae</taxon>
        <taxon>Anaerotignum</taxon>
    </lineage>
</organism>
<dbReference type="HAMAP" id="MF_02070">
    <property type="entry name" value="TagA_TarA"/>
    <property type="match status" value="1"/>
</dbReference>
<evidence type="ECO:0000256" key="2">
    <source>
        <dbReference type="ARBA" id="ARBA00022679"/>
    </source>
</evidence>
<dbReference type="EC" id="2.4.1.187" evidence="5"/>
<dbReference type="EMBL" id="FRAH01000026">
    <property type="protein sequence ID" value="SHK42106.1"/>
    <property type="molecule type" value="Genomic_DNA"/>
</dbReference>
<dbReference type="UniPathway" id="UPA00632"/>
<dbReference type="RefSeq" id="WP_072850873.1">
    <property type="nucleotide sequence ID" value="NZ_FRAH01000026.1"/>
</dbReference>
<keyword evidence="7" id="KW-1185">Reference proteome</keyword>
<evidence type="ECO:0000256" key="4">
    <source>
        <dbReference type="ARBA" id="ARBA00023316"/>
    </source>
</evidence>
<dbReference type="Pfam" id="PF03808">
    <property type="entry name" value="Glyco_tran_WecG"/>
    <property type="match status" value="1"/>
</dbReference>
<dbReference type="CDD" id="cd06533">
    <property type="entry name" value="Glyco_transf_WecG_TagA"/>
    <property type="match status" value="1"/>
</dbReference>
<dbReference type="NCBIfam" id="TIGR00696">
    <property type="entry name" value="wecG_tagA_cpsF"/>
    <property type="match status" value="1"/>
</dbReference>
<dbReference type="PANTHER" id="PTHR34136">
    <property type="match status" value="1"/>
</dbReference>
<proteinExistence type="inferred from homology"/>
<evidence type="ECO:0000256" key="5">
    <source>
        <dbReference type="HAMAP-Rule" id="MF_02070"/>
    </source>
</evidence>
<comment type="similarity">
    <text evidence="5">Belongs to the glycosyltransferase 26 family. TagA/TarA subfamily.</text>
</comment>
<dbReference type="AlphaFoldDB" id="A0A1M6SBL5"/>
<dbReference type="GO" id="GO:0071555">
    <property type="term" value="P:cell wall organization"/>
    <property type="evidence" value="ECO:0007669"/>
    <property type="project" value="UniProtKB-KW"/>
</dbReference>
<keyword evidence="3 5" id="KW-0777">Teichoic acid biosynthesis</keyword>
<gene>
    <name evidence="6" type="ORF">SAMN02745138_01703</name>
</gene>
<evidence type="ECO:0000256" key="3">
    <source>
        <dbReference type="ARBA" id="ARBA00022944"/>
    </source>
</evidence>
<keyword evidence="1 5" id="KW-0328">Glycosyltransferase</keyword>
<dbReference type="Proteomes" id="UP000183975">
    <property type="component" value="Unassembled WGS sequence"/>
</dbReference>
<name>A0A1M6SBL5_9FIRM</name>
<sequence>MRKMTQILDVPFDALTMAEAVEKVMVFLADDKQHYICTPNPEIVMEAQHDKELMKILREADLVVPDGIGVVWASRYSEILLTERVAGYDLTQNIFSRIAGKNESVYFFGGAPGVASTAARQMKKVYPGLKIVGGHNGYFDAEEEKKIIADIKRLSPSILLVGLGAPKQEKWIYEHLEEVGAKVAIGVGGSFDVMAGNVKRAPKLFRKLGLEWFYRLITQPTRWRRMMRLPKFALTVLRKQKKR</sequence>
<dbReference type="GO" id="GO:0019350">
    <property type="term" value="P:teichoic acid biosynthetic process"/>
    <property type="evidence" value="ECO:0007669"/>
    <property type="project" value="UniProtKB-UniRule"/>
</dbReference>
<dbReference type="InterPro" id="IPR004629">
    <property type="entry name" value="WecG_TagA_CpsF"/>
</dbReference>
<dbReference type="GO" id="GO:0047244">
    <property type="term" value="F:N-acetylglucosaminyldiphosphoundecaprenol N-acetyl-beta-D-mannosaminyltransferase activity"/>
    <property type="evidence" value="ECO:0007669"/>
    <property type="project" value="UniProtKB-UniRule"/>
</dbReference>
<accession>A0A1M6SBL5</accession>